<dbReference type="EMBL" id="ONZQ02000017">
    <property type="protein sequence ID" value="SPO06814.1"/>
    <property type="molecule type" value="Genomic_DNA"/>
</dbReference>
<keyword evidence="5" id="KW-0520">NAD</keyword>
<evidence type="ECO:0000259" key="8">
    <source>
        <dbReference type="Pfam" id="PF22366"/>
    </source>
</evidence>
<comment type="similarity">
    <text evidence="1">Belongs to the NADH dehydrogenase family.</text>
</comment>
<keyword evidence="10" id="KW-1185">Reference proteome</keyword>
<feature type="domain" description="FAD/NAD(P)-binding" evidence="7">
    <location>
        <begin position="28"/>
        <end position="339"/>
    </location>
</feature>
<dbReference type="Gene3D" id="3.50.50.100">
    <property type="match status" value="1"/>
</dbReference>
<dbReference type="InterPro" id="IPR036188">
    <property type="entry name" value="FAD/NAD-bd_sf"/>
</dbReference>
<evidence type="ECO:0000256" key="3">
    <source>
        <dbReference type="ARBA" id="ARBA00022827"/>
    </source>
</evidence>
<name>A0AAE8N7E6_9PEZI</name>
<dbReference type="InterPro" id="IPR054585">
    <property type="entry name" value="NDH2-like_C"/>
</dbReference>
<protein>
    <submittedName>
        <fullName evidence="9">Probable pyridine nucleotide-disulphide oxidoreductase</fullName>
    </submittedName>
</protein>
<dbReference type="InterPro" id="IPR045024">
    <property type="entry name" value="NDH-2"/>
</dbReference>
<dbReference type="PRINTS" id="PR00368">
    <property type="entry name" value="FADPNR"/>
</dbReference>
<feature type="domain" description="External alternative NADH-ubiquinone oxidoreductase-like C-terminal" evidence="8">
    <location>
        <begin position="451"/>
        <end position="512"/>
    </location>
</feature>
<gene>
    <name evidence="9" type="ORF">DNG_09508</name>
</gene>
<keyword evidence="2" id="KW-0285">Flavoprotein</keyword>
<evidence type="ECO:0000313" key="10">
    <source>
        <dbReference type="Proteomes" id="UP001187682"/>
    </source>
</evidence>
<dbReference type="PANTHER" id="PTHR43706">
    <property type="entry name" value="NADH DEHYDROGENASE"/>
    <property type="match status" value="1"/>
</dbReference>
<evidence type="ECO:0000256" key="2">
    <source>
        <dbReference type="ARBA" id="ARBA00022630"/>
    </source>
</evidence>
<dbReference type="PANTHER" id="PTHR43706:SF17">
    <property type="entry name" value="NADH DEHYDROGENASE (EUROFUNG)"/>
    <property type="match status" value="1"/>
</dbReference>
<comment type="caution">
    <text evidence="9">The sequence shown here is derived from an EMBL/GenBank/DDBJ whole genome shotgun (WGS) entry which is preliminary data.</text>
</comment>
<dbReference type="GO" id="GO:0005739">
    <property type="term" value="C:mitochondrion"/>
    <property type="evidence" value="ECO:0007669"/>
    <property type="project" value="UniProtKB-ARBA"/>
</dbReference>
<dbReference type="Proteomes" id="UP001187682">
    <property type="component" value="Unassembled WGS sequence"/>
</dbReference>
<evidence type="ECO:0000256" key="6">
    <source>
        <dbReference type="SAM" id="MobiDB-lite"/>
    </source>
</evidence>
<reference evidence="9" key="1">
    <citation type="submission" date="2018-03" db="EMBL/GenBank/DDBJ databases">
        <authorList>
            <person name="Guldener U."/>
        </authorList>
    </citation>
    <scope>NUCLEOTIDE SEQUENCE</scope>
</reference>
<dbReference type="GO" id="GO:0003954">
    <property type="term" value="F:NADH dehydrogenase activity"/>
    <property type="evidence" value="ECO:0007669"/>
    <property type="project" value="InterPro"/>
</dbReference>
<dbReference type="SUPFAM" id="SSF51905">
    <property type="entry name" value="FAD/NAD(P)-binding domain"/>
    <property type="match status" value="2"/>
</dbReference>
<keyword evidence="3" id="KW-0274">FAD</keyword>
<evidence type="ECO:0000259" key="7">
    <source>
        <dbReference type="Pfam" id="PF07992"/>
    </source>
</evidence>
<sequence>MRSPVAPGAKHRGIRHLSSVPEPDDRQRVLILGSGWGGYTLSRHLSPAAFNPLVISPRSYFVFTPLLTDAASGSLDFSHIVEPVRDPGQHVDFLQAAARSVDFAKKTLLCESTVVRSGVTTTEPRDGDEKVPDVAPRPWERGKTFEVPYDKLVIAVGAVSRTFDTPGVRENAMFFRDIGDARRVRRRVRECFELAAQETAETKLQRSLLHFAIIGAGATGCELAASLSDFINKDLIKLYPSLKGIPRITLYDISPTVLPMFDESLAHYAMETMKTEGITIKTSHHVESLRWGCPGTDPPHPMDPKGCLTLKTKEEGEEGVGICVWATGNEMNPLIRKGMGHVADFPSNSAVPKDDRVTLSASDLQKSTWSVKKSEKTGALLVDDHFHVQLINNEGKSAVLQDVFAIGDNATPESGALPATAQVTYQEAKWLAKHLNRNNLQQTPAFSFKNLGVMAYIGDSKALVEAPQGRAKLTGRTAWLVWKSAYMTMSMSWRNKLRVGFRWFLNWAFGRDISRY</sequence>
<dbReference type="Pfam" id="PF22366">
    <property type="entry name" value="NDH2_C"/>
    <property type="match status" value="1"/>
</dbReference>
<evidence type="ECO:0000313" key="9">
    <source>
        <dbReference type="EMBL" id="SPO06814.1"/>
    </source>
</evidence>
<organism evidence="9 10">
    <name type="scientific">Cephalotrichum gorgonifer</name>
    <dbReference type="NCBI Taxonomy" id="2041049"/>
    <lineage>
        <taxon>Eukaryota</taxon>
        <taxon>Fungi</taxon>
        <taxon>Dikarya</taxon>
        <taxon>Ascomycota</taxon>
        <taxon>Pezizomycotina</taxon>
        <taxon>Sordariomycetes</taxon>
        <taxon>Hypocreomycetidae</taxon>
        <taxon>Microascales</taxon>
        <taxon>Microascaceae</taxon>
        <taxon>Cephalotrichum</taxon>
    </lineage>
</organism>
<evidence type="ECO:0000256" key="5">
    <source>
        <dbReference type="ARBA" id="ARBA00023027"/>
    </source>
</evidence>
<dbReference type="InterPro" id="IPR023753">
    <property type="entry name" value="FAD/NAD-binding_dom"/>
</dbReference>
<dbReference type="AlphaFoldDB" id="A0AAE8N7E6"/>
<accession>A0AAE8N7E6</accession>
<dbReference type="Pfam" id="PF07992">
    <property type="entry name" value="Pyr_redox_2"/>
    <property type="match status" value="1"/>
</dbReference>
<keyword evidence="4" id="KW-0560">Oxidoreductase</keyword>
<feature type="region of interest" description="Disordered" evidence="6">
    <location>
        <begin position="1"/>
        <end position="20"/>
    </location>
</feature>
<evidence type="ECO:0000256" key="1">
    <source>
        <dbReference type="ARBA" id="ARBA00005272"/>
    </source>
</evidence>
<proteinExistence type="inferred from homology"/>
<evidence type="ECO:0000256" key="4">
    <source>
        <dbReference type="ARBA" id="ARBA00023002"/>
    </source>
</evidence>